<feature type="region of interest" description="Disordered" evidence="1">
    <location>
        <begin position="25"/>
        <end position="73"/>
    </location>
</feature>
<dbReference type="EMBL" id="CAUOFW020009057">
    <property type="protein sequence ID" value="CAK9184659.1"/>
    <property type="molecule type" value="Genomic_DNA"/>
</dbReference>
<dbReference type="Proteomes" id="UP001642360">
    <property type="component" value="Unassembled WGS sequence"/>
</dbReference>
<proteinExistence type="predicted"/>
<name>A0ABC8UUF9_9AQUA</name>
<evidence type="ECO:0000313" key="2">
    <source>
        <dbReference type="EMBL" id="CAK9184659.1"/>
    </source>
</evidence>
<protein>
    <submittedName>
        <fullName evidence="2">Uncharacterized protein</fullName>
    </submittedName>
</protein>
<feature type="compositionally biased region" description="Basic and acidic residues" evidence="1">
    <location>
        <begin position="133"/>
        <end position="156"/>
    </location>
</feature>
<feature type="region of interest" description="Disordered" evidence="1">
    <location>
        <begin position="119"/>
        <end position="162"/>
    </location>
</feature>
<organism evidence="2 3">
    <name type="scientific">Ilex paraguariensis</name>
    <name type="common">yerba mate</name>
    <dbReference type="NCBI Taxonomy" id="185542"/>
    <lineage>
        <taxon>Eukaryota</taxon>
        <taxon>Viridiplantae</taxon>
        <taxon>Streptophyta</taxon>
        <taxon>Embryophyta</taxon>
        <taxon>Tracheophyta</taxon>
        <taxon>Spermatophyta</taxon>
        <taxon>Magnoliopsida</taxon>
        <taxon>eudicotyledons</taxon>
        <taxon>Gunneridae</taxon>
        <taxon>Pentapetalae</taxon>
        <taxon>asterids</taxon>
        <taxon>campanulids</taxon>
        <taxon>Aquifoliales</taxon>
        <taxon>Aquifoliaceae</taxon>
        <taxon>Ilex</taxon>
    </lineage>
</organism>
<dbReference type="AlphaFoldDB" id="A0ABC8UUF9"/>
<sequence>MRQSGHYGDSGGNAYVAAQTQNMSVQRMEHKSGQYQGRPESLASEKDHSYGTSKADGHLRWQRDGSKAPNAMSSPLYNDGKCCSFVFVIEMRQSGHYGDSGGNAYVAAQTQNMSVQRMEHKSGQYQGRPESLASEKDHSYGTSKADGHLRWQRDGSKAPNAMSSPLYNDGKCCSFVFVLY</sequence>
<feature type="compositionally biased region" description="Basic and acidic residues" evidence="1">
    <location>
        <begin position="43"/>
        <end position="66"/>
    </location>
</feature>
<gene>
    <name evidence="2" type="ORF">ILEXP_LOCUS55014</name>
</gene>
<evidence type="ECO:0000313" key="3">
    <source>
        <dbReference type="Proteomes" id="UP001642360"/>
    </source>
</evidence>
<accession>A0ABC8UUF9</accession>
<keyword evidence="3" id="KW-1185">Reference proteome</keyword>
<reference evidence="2 3" key="1">
    <citation type="submission" date="2024-02" db="EMBL/GenBank/DDBJ databases">
        <authorList>
            <person name="Vignale AGUSTIN F."/>
            <person name="Sosa J E."/>
            <person name="Modenutti C."/>
        </authorList>
    </citation>
    <scope>NUCLEOTIDE SEQUENCE [LARGE SCALE GENOMIC DNA]</scope>
</reference>
<comment type="caution">
    <text evidence="2">The sequence shown here is derived from an EMBL/GenBank/DDBJ whole genome shotgun (WGS) entry which is preliminary data.</text>
</comment>
<evidence type="ECO:0000256" key="1">
    <source>
        <dbReference type="SAM" id="MobiDB-lite"/>
    </source>
</evidence>